<dbReference type="CDD" id="cd17321">
    <property type="entry name" value="MFS_MMR_MDR_like"/>
    <property type="match status" value="1"/>
</dbReference>
<feature type="transmembrane region" description="Helical" evidence="5">
    <location>
        <begin position="53"/>
        <end position="73"/>
    </location>
</feature>
<dbReference type="InterPro" id="IPR020846">
    <property type="entry name" value="MFS_dom"/>
</dbReference>
<evidence type="ECO:0000313" key="8">
    <source>
        <dbReference type="Proteomes" id="UP000442533"/>
    </source>
</evidence>
<feature type="transmembrane region" description="Helical" evidence="5">
    <location>
        <begin position="269"/>
        <end position="290"/>
    </location>
</feature>
<gene>
    <name evidence="7" type="ORF">GL279_07025</name>
</gene>
<feature type="transmembrane region" description="Helical" evidence="5">
    <location>
        <begin position="331"/>
        <end position="352"/>
    </location>
</feature>
<dbReference type="EMBL" id="WMIF01000007">
    <property type="protein sequence ID" value="MTH34349.1"/>
    <property type="molecule type" value="Genomic_DNA"/>
</dbReference>
<keyword evidence="4 5" id="KW-0472">Membrane</keyword>
<feature type="transmembrane region" description="Helical" evidence="5">
    <location>
        <begin position="296"/>
        <end position="319"/>
    </location>
</feature>
<feature type="transmembrane region" description="Helical" evidence="5">
    <location>
        <begin position="227"/>
        <end position="249"/>
    </location>
</feature>
<dbReference type="PROSITE" id="PS50850">
    <property type="entry name" value="MFS"/>
    <property type="match status" value="1"/>
</dbReference>
<sequence length="454" mass="46027">MSAGSVPARAQDQGLLIAASLCCAMSLLDTNVMALASPVIAEALRTGPTGTRWLISAFFLGFATSLLPAGAISDLCGRRRVLIRGLAALALTSLMAGAAPGLGWLVWARAAQGVAMGFVLASALALIGQRFPEPQARARAWMLWGTIMGLTMVVAPVLGGLILHFSGWRGVFLLNVPICLGLGLAIRSLATESADLDREAPDAVAILSFAVAMFCGTWMLIAASSAGWADVQVLAAGALGALALAGLVLRLRGRRAGVGVTPLYRQRRVVGAVMAMFAYAATAQVMASLLPIGMRVLAGATPLQIGVLMLPFTSAMLIFPRVGAQISQRIGVWWMLLAGLATIALGTAAAAALAGGPLFFAALFVIGAGAGAMNGETQKAIMMTMPPGSTGLASGISTTARFSGVLLGFTALSGMIEPSAAGLSGIAPAMAGAMAAALAAAGVIWMTVRPGARG</sequence>
<keyword evidence="8" id="KW-1185">Reference proteome</keyword>
<evidence type="ECO:0000256" key="5">
    <source>
        <dbReference type="SAM" id="Phobius"/>
    </source>
</evidence>
<feature type="transmembrane region" description="Helical" evidence="5">
    <location>
        <begin position="202"/>
        <end position="221"/>
    </location>
</feature>
<evidence type="ECO:0000256" key="1">
    <source>
        <dbReference type="ARBA" id="ARBA00004141"/>
    </source>
</evidence>
<dbReference type="Pfam" id="PF07690">
    <property type="entry name" value="MFS_1"/>
    <property type="match status" value="1"/>
</dbReference>
<evidence type="ECO:0000256" key="4">
    <source>
        <dbReference type="ARBA" id="ARBA00023136"/>
    </source>
</evidence>
<feature type="transmembrane region" description="Helical" evidence="5">
    <location>
        <begin position="110"/>
        <end position="128"/>
    </location>
</feature>
<dbReference type="InterPro" id="IPR011701">
    <property type="entry name" value="MFS"/>
</dbReference>
<keyword evidence="3 5" id="KW-1133">Transmembrane helix</keyword>
<dbReference type="SUPFAM" id="SSF103473">
    <property type="entry name" value="MFS general substrate transporter"/>
    <property type="match status" value="1"/>
</dbReference>
<dbReference type="PANTHER" id="PTHR42718">
    <property type="entry name" value="MAJOR FACILITATOR SUPERFAMILY MULTIDRUG TRANSPORTER MFSC"/>
    <property type="match status" value="1"/>
</dbReference>
<evidence type="ECO:0000313" key="7">
    <source>
        <dbReference type="EMBL" id="MTH34349.1"/>
    </source>
</evidence>
<feature type="transmembrane region" description="Helical" evidence="5">
    <location>
        <begin position="85"/>
        <end position="104"/>
    </location>
</feature>
<dbReference type="RefSeq" id="WP_155063912.1">
    <property type="nucleotide sequence ID" value="NZ_WMIF01000007.1"/>
</dbReference>
<protein>
    <submittedName>
        <fullName evidence="7">MFS transporter</fullName>
    </submittedName>
</protein>
<dbReference type="Gene3D" id="1.20.1250.20">
    <property type="entry name" value="MFS general substrate transporter like domains"/>
    <property type="match status" value="1"/>
</dbReference>
<proteinExistence type="predicted"/>
<dbReference type="OrthoDB" id="9812221at2"/>
<dbReference type="PANTHER" id="PTHR42718:SF49">
    <property type="entry name" value="EXPORT PROTEIN"/>
    <property type="match status" value="1"/>
</dbReference>
<feature type="transmembrane region" description="Helical" evidence="5">
    <location>
        <begin position="140"/>
        <end position="165"/>
    </location>
</feature>
<evidence type="ECO:0000256" key="3">
    <source>
        <dbReference type="ARBA" id="ARBA00022989"/>
    </source>
</evidence>
<comment type="caution">
    <text evidence="7">The sequence shown here is derived from an EMBL/GenBank/DDBJ whole genome shotgun (WGS) entry which is preliminary data.</text>
</comment>
<accession>A0A844H0G0</accession>
<feature type="transmembrane region" description="Helical" evidence="5">
    <location>
        <begin position="171"/>
        <end position="190"/>
    </location>
</feature>
<dbReference type="GO" id="GO:0022857">
    <property type="term" value="F:transmembrane transporter activity"/>
    <property type="evidence" value="ECO:0007669"/>
    <property type="project" value="InterPro"/>
</dbReference>
<evidence type="ECO:0000256" key="2">
    <source>
        <dbReference type="ARBA" id="ARBA00022692"/>
    </source>
</evidence>
<feature type="domain" description="Major facilitator superfamily (MFS) profile" evidence="6">
    <location>
        <begin position="15"/>
        <end position="453"/>
    </location>
</feature>
<dbReference type="AlphaFoldDB" id="A0A844H0G0"/>
<dbReference type="Gene3D" id="1.20.1720.10">
    <property type="entry name" value="Multidrug resistance protein D"/>
    <property type="match status" value="1"/>
</dbReference>
<name>A0A844H0G0_9RHOB</name>
<dbReference type="Proteomes" id="UP000442533">
    <property type="component" value="Unassembled WGS sequence"/>
</dbReference>
<feature type="transmembrane region" description="Helical" evidence="5">
    <location>
        <begin position="422"/>
        <end position="448"/>
    </location>
</feature>
<keyword evidence="2 5" id="KW-0812">Transmembrane</keyword>
<comment type="subcellular location">
    <subcellularLocation>
        <location evidence="1">Membrane</location>
        <topology evidence="1">Multi-pass membrane protein</topology>
    </subcellularLocation>
</comment>
<reference evidence="7 8" key="1">
    <citation type="submission" date="2019-11" db="EMBL/GenBank/DDBJ databases">
        <authorList>
            <person name="Dong K."/>
        </authorList>
    </citation>
    <scope>NUCLEOTIDE SEQUENCE [LARGE SCALE GENOMIC DNA]</scope>
    <source>
        <strain evidence="7 8">JCM 17370</strain>
    </source>
</reference>
<evidence type="ECO:0000259" key="6">
    <source>
        <dbReference type="PROSITE" id="PS50850"/>
    </source>
</evidence>
<feature type="transmembrane region" description="Helical" evidence="5">
    <location>
        <begin position="396"/>
        <end position="416"/>
    </location>
</feature>
<dbReference type="InterPro" id="IPR036259">
    <property type="entry name" value="MFS_trans_sf"/>
</dbReference>
<organism evidence="7 8">
    <name type="scientific">Paracoccus limosus</name>
    <dbReference type="NCBI Taxonomy" id="913252"/>
    <lineage>
        <taxon>Bacteria</taxon>
        <taxon>Pseudomonadati</taxon>
        <taxon>Pseudomonadota</taxon>
        <taxon>Alphaproteobacteria</taxon>
        <taxon>Rhodobacterales</taxon>
        <taxon>Paracoccaceae</taxon>
        <taxon>Paracoccus</taxon>
    </lineage>
</organism>
<feature type="transmembrane region" description="Helical" evidence="5">
    <location>
        <begin position="358"/>
        <end position="375"/>
    </location>
</feature>
<dbReference type="GO" id="GO:0016020">
    <property type="term" value="C:membrane"/>
    <property type="evidence" value="ECO:0007669"/>
    <property type="project" value="UniProtKB-SubCell"/>
</dbReference>